<dbReference type="SUPFAM" id="SSF54695">
    <property type="entry name" value="POZ domain"/>
    <property type="match status" value="1"/>
</dbReference>
<dbReference type="Gene3D" id="3.30.710.10">
    <property type="entry name" value="Potassium Channel Kv1.1, Chain A"/>
    <property type="match status" value="1"/>
</dbReference>
<keyword evidence="2" id="KW-0378">Hydrolase</keyword>
<reference evidence="2 3" key="1">
    <citation type="journal article" date="2024" name="J Genomics">
        <title>Draft genome sequencing and assembly of Favolaschia claudopus CIRM-BRFM 2984 isolated from oak limbs.</title>
        <authorList>
            <person name="Navarro D."/>
            <person name="Drula E."/>
            <person name="Chaduli D."/>
            <person name="Cazenave R."/>
            <person name="Ahrendt S."/>
            <person name="Wang J."/>
            <person name="Lipzen A."/>
            <person name="Daum C."/>
            <person name="Barry K."/>
            <person name="Grigoriev I.V."/>
            <person name="Favel A."/>
            <person name="Rosso M.N."/>
            <person name="Martin F."/>
        </authorList>
    </citation>
    <scope>NUCLEOTIDE SEQUENCE [LARGE SCALE GENOMIC DNA]</scope>
    <source>
        <strain evidence="2 3">CIRM-BRFM 2984</strain>
    </source>
</reference>
<dbReference type="SMART" id="SM00225">
    <property type="entry name" value="BTB"/>
    <property type="match status" value="1"/>
</dbReference>
<dbReference type="GO" id="GO:0016787">
    <property type="term" value="F:hydrolase activity"/>
    <property type="evidence" value="ECO:0007669"/>
    <property type="project" value="UniProtKB-KW"/>
</dbReference>
<organism evidence="2 3">
    <name type="scientific">Favolaschia claudopus</name>
    <dbReference type="NCBI Taxonomy" id="2862362"/>
    <lineage>
        <taxon>Eukaryota</taxon>
        <taxon>Fungi</taxon>
        <taxon>Dikarya</taxon>
        <taxon>Basidiomycota</taxon>
        <taxon>Agaricomycotina</taxon>
        <taxon>Agaricomycetes</taxon>
        <taxon>Agaricomycetidae</taxon>
        <taxon>Agaricales</taxon>
        <taxon>Marasmiineae</taxon>
        <taxon>Mycenaceae</taxon>
        <taxon>Favolaschia</taxon>
    </lineage>
</organism>
<name>A0AAW0AYZ8_9AGAR</name>
<evidence type="ECO:0000259" key="1">
    <source>
        <dbReference type="PROSITE" id="PS50097"/>
    </source>
</evidence>
<dbReference type="PROSITE" id="PS50097">
    <property type="entry name" value="BTB"/>
    <property type="match status" value="1"/>
</dbReference>
<feature type="domain" description="BTB" evidence="1">
    <location>
        <begin position="39"/>
        <end position="110"/>
    </location>
</feature>
<evidence type="ECO:0000313" key="3">
    <source>
        <dbReference type="Proteomes" id="UP001362999"/>
    </source>
</evidence>
<comment type="caution">
    <text evidence="2">The sequence shown here is derived from an EMBL/GenBank/DDBJ whole genome shotgun (WGS) entry which is preliminary data.</text>
</comment>
<dbReference type="Pfam" id="PF00651">
    <property type="entry name" value="BTB"/>
    <property type="match status" value="1"/>
</dbReference>
<proteinExistence type="predicted"/>
<gene>
    <name evidence="2" type="ORF">R3P38DRAFT_2978623</name>
</gene>
<accession>A0AAW0AYZ8</accession>
<protein>
    <submittedName>
        <fullName evidence="2">Zn-dependent hydrolase oxidoreductase family</fullName>
    </submittedName>
</protein>
<dbReference type="InterPro" id="IPR011333">
    <property type="entry name" value="SKP1/BTB/POZ_sf"/>
</dbReference>
<dbReference type="Proteomes" id="UP001362999">
    <property type="component" value="Unassembled WGS sequence"/>
</dbReference>
<dbReference type="AlphaFoldDB" id="A0AAW0AYZ8"/>
<dbReference type="InterPro" id="IPR000210">
    <property type="entry name" value="BTB/POZ_dom"/>
</dbReference>
<dbReference type="EMBL" id="JAWWNJ010000045">
    <property type="protein sequence ID" value="KAK7018835.1"/>
    <property type="molecule type" value="Genomic_DNA"/>
</dbReference>
<evidence type="ECO:0000313" key="2">
    <source>
        <dbReference type="EMBL" id="KAK7018835.1"/>
    </source>
</evidence>
<keyword evidence="3" id="KW-1185">Reference proteome</keyword>
<sequence>MSYSPEGRPISIPPSLQGSKIVRKHVTATRHTDFWFHDGSIVIVVGSLMFRVHQTVLSTHSEVFAGLFILPQPPPSETAKGGGQEMIEGCHVVELHDDSEDFTDMLKGIYHPSHFDTLPEDLENIIPWISGMLRLSTKYMIVTLRQRCISILKAKFPTTFANYNTMISNPSRKHYKSDDIMRVVLLAEECNVREILPYAFYCVARMGLTRIVADSATDISWKEKAICLVGRERLRWAEMSLSHSFLFAFRPAPNCTTPQCGLAHGPHKEWRLLEAARSPNPLKLFTRWQALNVCAECIAHSQTQHREGREEVWQHLPVIFELPGWDELRDTA</sequence>